<dbReference type="Proteomes" id="UP000812440">
    <property type="component" value="Chromosome 8_10"/>
</dbReference>
<keyword evidence="2" id="KW-1185">Reference proteome</keyword>
<accession>A0A8T2K290</accession>
<proteinExistence type="predicted"/>
<comment type="caution">
    <text evidence="1">The sequence shown here is derived from an EMBL/GenBank/DDBJ whole genome shotgun (WGS) entry which is preliminary data.</text>
</comment>
<gene>
    <name evidence="1" type="ORF">GDO86_015714</name>
</gene>
<protein>
    <submittedName>
        <fullName evidence="1">Uncharacterized protein</fullName>
    </submittedName>
</protein>
<dbReference type="EMBL" id="JAACNH010000003">
    <property type="protein sequence ID" value="KAG8448751.1"/>
    <property type="molecule type" value="Genomic_DNA"/>
</dbReference>
<evidence type="ECO:0000313" key="1">
    <source>
        <dbReference type="EMBL" id="KAG8448751.1"/>
    </source>
</evidence>
<sequence>MPGCDYHEGPGMQKNLLSQQLLEFAYLYKRNQHLLKSNCTLIKCMSQCFELSCVKVLCMYLHLEESMINDT</sequence>
<reference evidence="1" key="1">
    <citation type="thesis" date="2020" institute="ProQuest LLC" country="789 East Eisenhower Parkway, Ann Arbor, MI, USA">
        <title>Comparative Genomics and Chromosome Evolution.</title>
        <authorList>
            <person name="Mudd A.B."/>
        </authorList>
    </citation>
    <scope>NUCLEOTIDE SEQUENCE</scope>
    <source>
        <strain evidence="1">Female2</strain>
        <tissue evidence="1">Blood</tissue>
    </source>
</reference>
<name>A0A8T2K290_9PIPI</name>
<dbReference type="AlphaFoldDB" id="A0A8T2K290"/>
<evidence type="ECO:0000313" key="2">
    <source>
        <dbReference type="Proteomes" id="UP000812440"/>
    </source>
</evidence>
<organism evidence="1 2">
    <name type="scientific">Hymenochirus boettgeri</name>
    <name type="common">Congo dwarf clawed frog</name>
    <dbReference type="NCBI Taxonomy" id="247094"/>
    <lineage>
        <taxon>Eukaryota</taxon>
        <taxon>Metazoa</taxon>
        <taxon>Chordata</taxon>
        <taxon>Craniata</taxon>
        <taxon>Vertebrata</taxon>
        <taxon>Euteleostomi</taxon>
        <taxon>Amphibia</taxon>
        <taxon>Batrachia</taxon>
        <taxon>Anura</taxon>
        <taxon>Pipoidea</taxon>
        <taxon>Pipidae</taxon>
        <taxon>Pipinae</taxon>
        <taxon>Hymenochirus</taxon>
    </lineage>
</organism>